<dbReference type="Proteomes" id="UP000008495">
    <property type="component" value="Unassembled WGS sequence"/>
</dbReference>
<reference evidence="1 2" key="1">
    <citation type="submission" date="2012-08" db="EMBL/GenBank/DDBJ databases">
        <title>Whole genome shotgun sequence of Austwickia chelonae NBRC 105200.</title>
        <authorList>
            <person name="Yoshida I."/>
            <person name="Hosoyama A."/>
            <person name="Tsuchikane K."/>
            <person name="Katsumata H."/>
            <person name="Ando Y."/>
            <person name="Ohji S."/>
            <person name="Hamada M."/>
            <person name="Tamura T."/>
            <person name="Yamazoe A."/>
            <person name="Yamazaki S."/>
            <person name="Fujita N."/>
        </authorList>
    </citation>
    <scope>NUCLEOTIDE SEQUENCE [LARGE SCALE GENOMIC DNA]</scope>
    <source>
        <strain evidence="1 2">NBRC 105200</strain>
    </source>
</reference>
<dbReference type="InterPro" id="IPR001451">
    <property type="entry name" value="Hexapep"/>
</dbReference>
<dbReference type="eggNOG" id="COG0110">
    <property type="taxonomic scope" value="Bacteria"/>
</dbReference>
<evidence type="ECO:0000313" key="1">
    <source>
        <dbReference type="EMBL" id="GAB76651.1"/>
    </source>
</evidence>
<proteinExistence type="predicted"/>
<dbReference type="InterPro" id="IPR051159">
    <property type="entry name" value="Hexapeptide_acetyltransf"/>
</dbReference>
<accession>K6UKS4</accession>
<dbReference type="InterPro" id="IPR011004">
    <property type="entry name" value="Trimer_LpxA-like_sf"/>
</dbReference>
<sequence length="252" mass="26960">MLAHARWAVTRGAVRPRDLASYARMAAISARYPDVTFLGPCFIYEDVVIEARRGYGRVVIGPWTHIGPGSRLRCHEGTLRVGAKTVFGARCTVNTWLDVEIGDACLFGDDVYLCDFDHITTSTQIPIKDQGIVKSPVRVGDDVWLGTKTVVTRGARLGRGCVVGASSVVRGDFSPFSVVVGAPARLVRYRDQVQEEMRMAATAGLGAAEVLPVAVDLQGASGFVPSFSPSSDFAISARRGLSPRFPGEGGAC</sequence>
<dbReference type="SUPFAM" id="SSF51161">
    <property type="entry name" value="Trimeric LpxA-like enzymes"/>
    <property type="match status" value="1"/>
</dbReference>
<gene>
    <name evidence="1" type="ORF">AUCHE_02_00100</name>
</gene>
<comment type="caution">
    <text evidence="1">The sequence shown here is derived from an EMBL/GenBank/DDBJ whole genome shotgun (WGS) entry which is preliminary data.</text>
</comment>
<dbReference type="CDD" id="cd04647">
    <property type="entry name" value="LbH_MAT_like"/>
    <property type="match status" value="1"/>
</dbReference>
<dbReference type="Pfam" id="PF00132">
    <property type="entry name" value="Hexapep"/>
    <property type="match status" value="1"/>
</dbReference>
<dbReference type="PANTHER" id="PTHR23416">
    <property type="entry name" value="SIALIC ACID SYNTHASE-RELATED"/>
    <property type="match status" value="1"/>
</dbReference>
<dbReference type="Gene3D" id="2.160.10.10">
    <property type="entry name" value="Hexapeptide repeat proteins"/>
    <property type="match status" value="1"/>
</dbReference>
<protein>
    <recommendedName>
        <fullName evidence="3">Acetyltransferase</fullName>
    </recommendedName>
</protein>
<dbReference type="AlphaFoldDB" id="K6UKS4"/>
<name>K6UKS4_9MICO</name>
<dbReference type="EMBL" id="BAGZ01000002">
    <property type="protein sequence ID" value="GAB76651.1"/>
    <property type="molecule type" value="Genomic_DNA"/>
</dbReference>
<organism evidence="1 2">
    <name type="scientific">Austwickia chelonae NBRC 105200</name>
    <dbReference type="NCBI Taxonomy" id="1184607"/>
    <lineage>
        <taxon>Bacteria</taxon>
        <taxon>Bacillati</taxon>
        <taxon>Actinomycetota</taxon>
        <taxon>Actinomycetes</taxon>
        <taxon>Micrococcales</taxon>
        <taxon>Dermatophilaceae</taxon>
        <taxon>Austwickia</taxon>
    </lineage>
</organism>
<evidence type="ECO:0008006" key="3">
    <source>
        <dbReference type="Google" id="ProtNLM"/>
    </source>
</evidence>
<evidence type="ECO:0000313" key="2">
    <source>
        <dbReference type="Proteomes" id="UP000008495"/>
    </source>
</evidence>
<keyword evidence="2" id="KW-1185">Reference proteome</keyword>
<dbReference type="STRING" id="100225.SAMN05421595_1784"/>